<dbReference type="AlphaFoldDB" id="A0AAV8T1H9"/>
<protein>
    <recommendedName>
        <fullName evidence="2">KIB1-4 beta-propeller domain-containing protein</fullName>
    </recommendedName>
</protein>
<name>A0AAV8T1H9_9ROSI</name>
<keyword evidence="4" id="KW-1185">Reference proteome</keyword>
<dbReference type="PANTHER" id="PTHR44259:SF108">
    <property type="entry name" value="F-BOX PROTEIN SKIP23-LIKE"/>
    <property type="match status" value="1"/>
</dbReference>
<dbReference type="EMBL" id="JAIWQS010000007">
    <property type="protein sequence ID" value="KAJ8760128.1"/>
    <property type="molecule type" value="Genomic_DNA"/>
</dbReference>
<sequence length="526" mass="60369">MPIQLRLPTCLASEGARTFLLVDVILCFLILPLSSTINVNFWLLTFLKPLDVFFLCLLTGSKRYLIHFHFTLGLLNVWLTYQILIESFNGLGLHLHQGGRVGSLMTCLGQWVSLGSHVLDQYKDCNFVNTGDLQRPTNRRRISVAGVDGEPVSGDKGPIIQSDKAFVLSRKLINDIAQTEDWSGLLNHCLTEIVKKLQAFHDFTVFSTVCIPWRLACLNLKWSLYPPHPWSIHFQDQNILNHLDDGRYYYGCVNGWILNIGSANIHIFNLFSRTQTNLPILSPVGYLSITKPDDWYSYIQKFILFKACHDDNLEFLVVALFGARGFIAFTGPQFQDWICIQSDDMARCRDVVLFEEQFYALCGRGKLFRCVFDRSNPIVSLVSQEPVGSLRADRYYLVKNVDHLITVFQYGHVDSGGKRFGTVSFRIYRSDNIMNWTHIREPIYLKSRALFISNGNSWTIDPAEVESCRTNSIYFVDDYWFSNKRDGHFTGLFDIAQEMVEDFQFDMDQYPPKNSSPFSLTYRCGG</sequence>
<feature type="transmembrane region" description="Helical" evidence="1">
    <location>
        <begin position="20"/>
        <end position="44"/>
    </location>
</feature>
<dbReference type="InterPro" id="IPR005174">
    <property type="entry name" value="KIB1-4_b-propeller"/>
</dbReference>
<dbReference type="PANTHER" id="PTHR44259">
    <property type="entry name" value="OS07G0183000 PROTEIN-RELATED"/>
    <property type="match status" value="1"/>
</dbReference>
<evidence type="ECO:0000256" key="1">
    <source>
        <dbReference type="SAM" id="Phobius"/>
    </source>
</evidence>
<feature type="domain" description="KIB1-4 beta-propeller" evidence="2">
    <location>
        <begin position="245"/>
        <end position="486"/>
    </location>
</feature>
<keyword evidence="1" id="KW-0472">Membrane</keyword>
<organism evidence="3 4">
    <name type="scientific">Erythroxylum novogranatense</name>
    <dbReference type="NCBI Taxonomy" id="1862640"/>
    <lineage>
        <taxon>Eukaryota</taxon>
        <taxon>Viridiplantae</taxon>
        <taxon>Streptophyta</taxon>
        <taxon>Embryophyta</taxon>
        <taxon>Tracheophyta</taxon>
        <taxon>Spermatophyta</taxon>
        <taxon>Magnoliopsida</taxon>
        <taxon>eudicotyledons</taxon>
        <taxon>Gunneridae</taxon>
        <taxon>Pentapetalae</taxon>
        <taxon>rosids</taxon>
        <taxon>fabids</taxon>
        <taxon>Malpighiales</taxon>
        <taxon>Erythroxylaceae</taxon>
        <taxon>Erythroxylum</taxon>
    </lineage>
</organism>
<keyword evidence="1" id="KW-0812">Transmembrane</keyword>
<evidence type="ECO:0000259" key="2">
    <source>
        <dbReference type="Pfam" id="PF03478"/>
    </source>
</evidence>
<dbReference type="InterPro" id="IPR050942">
    <property type="entry name" value="F-box_BR-signaling"/>
</dbReference>
<evidence type="ECO:0000313" key="4">
    <source>
        <dbReference type="Proteomes" id="UP001159364"/>
    </source>
</evidence>
<comment type="caution">
    <text evidence="3">The sequence shown here is derived from an EMBL/GenBank/DDBJ whole genome shotgun (WGS) entry which is preliminary data.</text>
</comment>
<gene>
    <name evidence="3" type="ORF">K2173_010984</name>
</gene>
<dbReference type="Pfam" id="PF03478">
    <property type="entry name" value="Beta-prop_KIB1-4"/>
    <property type="match status" value="1"/>
</dbReference>
<accession>A0AAV8T1H9</accession>
<keyword evidence="1" id="KW-1133">Transmembrane helix</keyword>
<dbReference type="Proteomes" id="UP001159364">
    <property type="component" value="Linkage Group LG07"/>
</dbReference>
<proteinExistence type="predicted"/>
<evidence type="ECO:0000313" key="3">
    <source>
        <dbReference type="EMBL" id="KAJ8760128.1"/>
    </source>
</evidence>
<feature type="transmembrane region" description="Helical" evidence="1">
    <location>
        <begin position="64"/>
        <end position="84"/>
    </location>
</feature>
<reference evidence="3 4" key="1">
    <citation type="submission" date="2021-09" db="EMBL/GenBank/DDBJ databases">
        <title>Genomic insights and catalytic innovation underlie evolution of tropane alkaloids biosynthesis.</title>
        <authorList>
            <person name="Wang Y.-J."/>
            <person name="Tian T."/>
            <person name="Huang J.-P."/>
            <person name="Huang S.-X."/>
        </authorList>
    </citation>
    <scope>NUCLEOTIDE SEQUENCE [LARGE SCALE GENOMIC DNA]</scope>
    <source>
        <strain evidence="3">KIB-2018</strain>
        <tissue evidence="3">Leaf</tissue>
    </source>
</reference>